<organism evidence="1 2">
    <name type="scientific">Pseudoalteromonas undina</name>
    <dbReference type="NCBI Taxonomy" id="43660"/>
    <lineage>
        <taxon>Bacteria</taxon>
        <taxon>Pseudomonadati</taxon>
        <taxon>Pseudomonadota</taxon>
        <taxon>Gammaproteobacteria</taxon>
        <taxon>Alteromonadales</taxon>
        <taxon>Pseudoalteromonadaceae</taxon>
        <taxon>Pseudoalteromonas</taxon>
    </lineage>
</organism>
<proteinExistence type="predicted"/>
<protein>
    <submittedName>
        <fullName evidence="1">Uncharacterized protein</fullName>
    </submittedName>
</protein>
<gene>
    <name evidence="1" type="ORF">V6250_20415</name>
</gene>
<evidence type="ECO:0000313" key="1">
    <source>
        <dbReference type="EMBL" id="MEL0606514.1"/>
    </source>
</evidence>
<feature type="non-terminal residue" evidence="1">
    <location>
        <position position="1"/>
    </location>
</feature>
<accession>A0ACC6R9U9</accession>
<feature type="non-terminal residue" evidence="1">
    <location>
        <position position="77"/>
    </location>
</feature>
<dbReference type="Proteomes" id="UP001374952">
    <property type="component" value="Unassembled WGS sequence"/>
</dbReference>
<reference evidence="1" key="1">
    <citation type="submission" date="2024-02" db="EMBL/GenBank/DDBJ databases">
        <title>Bacteria isolated from the canopy kelp, Nereocystis luetkeana.</title>
        <authorList>
            <person name="Pfister C.A."/>
            <person name="Younker I.T."/>
            <person name="Light S.H."/>
        </authorList>
    </citation>
    <scope>NUCLEOTIDE SEQUENCE</scope>
    <source>
        <strain evidence="1">TN.2.01</strain>
    </source>
</reference>
<comment type="caution">
    <text evidence="1">The sequence shown here is derived from an EMBL/GenBank/DDBJ whole genome shotgun (WGS) entry which is preliminary data.</text>
</comment>
<evidence type="ECO:0000313" key="2">
    <source>
        <dbReference type="Proteomes" id="UP001374952"/>
    </source>
</evidence>
<sequence length="77" mass="8647">TNKDAVVRSEDSVCRGNYIVEAETGKKVWALTPTENGFKGKHSIAANVYTLDSDYYAYIDRLYDADTGADIWHNDMP</sequence>
<name>A0ACC6R9U9_9GAMM</name>
<keyword evidence="2" id="KW-1185">Reference proteome</keyword>
<dbReference type="EMBL" id="JBAKAX010000136">
    <property type="protein sequence ID" value="MEL0606514.1"/>
    <property type="molecule type" value="Genomic_DNA"/>
</dbReference>